<reference evidence="12" key="1">
    <citation type="submission" date="2023-06" db="EMBL/GenBank/DDBJ databases">
        <title>Genome-scale phylogeny and comparative genomics of the fungal order Sordariales.</title>
        <authorList>
            <consortium name="Lawrence Berkeley National Laboratory"/>
            <person name="Hensen N."/>
            <person name="Bonometti L."/>
            <person name="Westerberg I."/>
            <person name="Brannstrom I.O."/>
            <person name="Guillou S."/>
            <person name="Cros-Aarteil S."/>
            <person name="Calhoun S."/>
            <person name="Haridas S."/>
            <person name="Kuo A."/>
            <person name="Mondo S."/>
            <person name="Pangilinan J."/>
            <person name="Riley R."/>
            <person name="Labutti K."/>
            <person name="Andreopoulos B."/>
            <person name="Lipzen A."/>
            <person name="Chen C."/>
            <person name="Yanf M."/>
            <person name="Daum C."/>
            <person name="Ng V."/>
            <person name="Clum A."/>
            <person name="Steindorff A."/>
            <person name="Ohm R."/>
            <person name="Martin F."/>
            <person name="Silar P."/>
            <person name="Natvig D."/>
            <person name="Lalanne C."/>
            <person name="Gautier V."/>
            <person name="Ament-Velasquez S.L."/>
            <person name="Kruys A."/>
            <person name="Hutchinson M.I."/>
            <person name="Powell A.J."/>
            <person name="Barry K."/>
            <person name="Miller A.N."/>
            <person name="Grigoriev I.V."/>
            <person name="Debuchy R."/>
            <person name="Gladieux P."/>
            <person name="Thoren M.H."/>
            <person name="Johannesson H."/>
        </authorList>
    </citation>
    <scope>NUCLEOTIDE SEQUENCE</scope>
    <source>
        <strain evidence="12">PSN4</strain>
    </source>
</reference>
<dbReference type="PANTHER" id="PTHR12154:SF4">
    <property type="entry name" value="UDP-N-ACETYLGLUCOSAMINE TRANSFERASE SUBUNIT ALG14 HOMOLOG"/>
    <property type="match status" value="1"/>
</dbReference>
<evidence type="ECO:0000256" key="9">
    <source>
        <dbReference type="ARBA" id="ARBA00023136"/>
    </source>
</evidence>
<dbReference type="GO" id="GO:0043541">
    <property type="term" value="C:UDP-N-acetylglucosamine transferase complex"/>
    <property type="evidence" value="ECO:0007669"/>
    <property type="project" value="TreeGrafter"/>
</dbReference>
<comment type="caution">
    <text evidence="11">Lacks conserved residue(s) required for the propagation of feature annotation.</text>
</comment>
<keyword evidence="7 11" id="KW-0256">Endoplasmic reticulum</keyword>
<dbReference type="Pfam" id="PF08660">
    <property type="entry name" value="Alg14"/>
    <property type="match status" value="1"/>
</dbReference>
<organism evidence="12 13">
    <name type="scientific">Echria macrotheca</name>
    <dbReference type="NCBI Taxonomy" id="438768"/>
    <lineage>
        <taxon>Eukaryota</taxon>
        <taxon>Fungi</taxon>
        <taxon>Dikarya</taxon>
        <taxon>Ascomycota</taxon>
        <taxon>Pezizomycotina</taxon>
        <taxon>Sordariomycetes</taxon>
        <taxon>Sordariomycetidae</taxon>
        <taxon>Sordariales</taxon>
        <taxon>Schizotheciaceae</taxon>
        <taxon>Echria</taxon>
    </lineage>
</organism>
<evidence type="ECO:0000313" key="13">
    <source>
        <dbReference type="Proteomes" id="UP001239445"/>
    </source>
</evidence>
<keyword evidence="8 11" id="KW-1133">Transmembrane helix</keyword>
<comment type="caution">
    <text evidence="12">The sequence shown here is derived from an EMBL/GenBank/DDBJ whole genome shotgun (WGS) entry which is preliminary data.</text>
</comment>
<feature type="transmembrane region" description="Helical" evidence="11">
    <location>
        <begin position="66"/>
        <end position="85"/>
    </location>
</feature>
<comment type="function">
    <text evidence="11">Involved in protein N-glycosylation. Essential for the second step of the dolichol-linked oligosaccharide pathway. Anchors the catalytic subunit ALG13 to the ER.</text>
</comment>
<name>A0AAJ0BNL2_9PEZI</name>
<keyword evidence="13" id="KW-1185">Reference proteome</keyword>
<evidence type="ECO:0000256" key="1">
    <source>
        <dbReference type="ARBA" id="ARBA00004389"/>
    </source>
</evidence>
<evidence type="ECO:0000256" key="11">
    <source>
        <dbReference type="RuleBase" id="RU362127"/>
    </source>
</evidence>
<evidence type="ECO:0000256" key="2">
    <source>
        <dbReference type="ARBA" id="ARBA00004590"/>
    </source>
</evidence>
<evidence type="ECO:0000256" key="6">
    <source>
        <dbReference type="ARBA" id="ARBA00022692"/>
    </source>
</evidence>
<dbReference type="EMBL" id="MU839827">
    <property type="protein sequence ID" value="KAK1761207.1"/>
    <property type="molecule type" value="Genomic_DNA"/>
</dbReference>
<dbReference type="GO" id="GO:0004577">
    <property type="term" value="F:N-acetylglucosaminyldiphosphodolichol N-acetylglucosaminyltransferase activity"/>
    <property type="evidence" value="ECO:0007669"/>
    <property type="project" value="TreeGrafter"/>
</dbReference>
<evidence type="ECO:0000256" key="7">
    <source>
        <dbReference type="ARBA" id="ARBA00022824"/>
    </source>
</evidence>
<evidence type="ECO:0000256" key="10">
    <source>
        <dbReference type="ARBA" id="ARBA00032062"/>
    </source>
</evidence>
<evidence type="ECO:0000256" key="4">
    <source>
        <dbReference type="ARBA" id="ARBA00011335"/>
    </source>
</evidence>
<keyword evidence="6 11" id="KW-0812">Transmembrane</keyword>
<dbReference type="Proteomes" id="UP001239445">
    <property type="component" value="Unassembled WGS sequence"/>
</dbReference>
<protein>
    <recommendedName>
        <fullName evidence="5 11">UDP-N-acetylglucosamine transferase subunit ALG14</fullName>
    </recommendedName>
    <alternativeName>
        <fullName evidence="10 11">Asparagine-linked glycosylation protein 14</fullName>
    </alternativeName>
</protein>
<accession>A0AAJ0BNL2</accession>
<dbReference type="PANTHER" id="PTHR12154">
    <property type="entry name" value="GLYCOSYL TRANSFERASE-RELATED"/>
    <property type="match status" value="1"/>
</dbReference>
<sequence>MIETVKRKFRGNPRQHRRYIVTTGDNASRNMILELEIKIRDAHPDDRSGTFDVFEIQRARAVHQSMWTAPFTCLLAAAHAINALTSEPKTRPKDRYGFEYKYPHVIITNGPATGFIVGLVAHLLKILAVVPKNRLKMVYIESWARSRTLSLTGKLYLWTGIANMFCVQHESLANRIRGAQYVGIVAARTTPVG</sequence>
<keyword evidence="9 11" id="KW-0472">Membrane</keyword>
<comment type="similarity">
    <text evidence="3 11">Belongs to the ALG14 family.</text>
</comment>
<gene>
    <name evidence="11" type="primary">ALG14</name>
    <name evidence="12" type="ORF">QBC47DRAFT_369375</name>
</gene>
<dbReference type="AlphaFoldDB" id="A0AAJ0BNL2"/>
<proteinExistence type="inferred from homology"/>
<feature type="transmembrane region" description="Helical" evidence="11">
    <location>
        <begin position="105"/>
        <end position="127"/>
    </location>
</feature>
<dbReference type="GO" id="GO:0031965">
    <property type="term" value="C:nuclear membrane"/>
    <property type="evidence" value="ECO:0007669"/>
    <property type="project" value="UniProtKB-SubCell"/>
</dbReference>
<evidence type="ECO:0000313" key="12">
    <source>
        <dbReference type="EMBL" id="KAK1761207.1"/>
    </source>
</evidence>
<evidence type="ECO:0000256" key="8">
    <source>
        <dbReference type="ARBA" id="ARBA00022989"/>
    </source>
</evidence>
<comment type="subunit">
    <text evidence="4 11">Heterodimer with ALG13 to form a functional enzyme.</text>
</comment>
<evidence type="ECO:0000256" key="3">
    <source>
        <dbReference type="ARBA" id="ARBA00009731"/>
    </source>
</evidence>
<comment type="subcellular location">
    <subcellularLocation>
        <location evidence="1 11">Endoplasmic reticulum membrane</location>
        <topology evidence="1 11">Single-pass membrane protein</topology>
    </subcellularLocation>
    <subcellularLocation>
        <location evidence="2">Nucleus membrane</location>
        <topology evidence="2">Single-pass membrane protein</topology>
    </subcellularLocation>
</comment>
<evidence type="ECO:0000256" key="5">
    <source>
        <dbReference type="ARBA" id="ARBA00017467"/>
    </source>
</evidence>
<dbReference type="GO" id="GO:0006488">
    <property type="term" value="P:dolichol-linked oligosaccharide biosynthetic process"/>
    <property type="evidence" value="ECO:0007669"/>
    <property type="project" value="InterPro"/>
</dbReference>
<dbReference type="InterPro" id="IPR013969">
    <property type="entry name" value="Oligosacch_biosynth_Alg14"/>
</dbReference>